<dbReference type="VEuPathDB" id="FungiDB:PSHT_15158"/>
<dbReference type="OrthoDB" id="10595366at2759"/>
<dbReference type="VEuPathDB" id="FungiDB:PSTT_01251"/>
<name>A0A2S4UGG8_9BASI</name>
<sequence length="181" mass="20195">MFKSAASQSKKLKPNISTIASSHSGLSLELEDQKEHECFFTSTLQTTSLDNLSVPFTRLHRISDAAHPYSFTIKNKSRNQSSDLKKERRLIQAREAVNLAASSVLDLFVPLILDLSTPLLTPSKRWSMSIQRTIDYNALLKASEVIVHLFKNLPKDLASSSLPPSDVDDQSNDNSQRPKSI</sequence>
<reference evidence="3" key="3">
    <citation type="journal article" date="2018" name="Mol. Plant Microbe Interact.">
        <title>Genome sequence resources for the wheat stripe rust pathogen (Puccinia striiformis f. sp. tritici) and the barley stripe rust pathogen (Puccinia striiformis f. sp. hordei).</title>
        <authorList>
            <person name="Xia C."/>
            <person name="Wang M."/>
            <person name="Yin C."/>
            <person name="Cornejo O.E."/>
            <person name="Hulbert S.H."/>
            <person name="Chen X."/>
        </authorList>
    </citation>
    <scope>NUCLEOTIDE SEQUENCE [LARGE SCALE GENOMIC DNA]</scope>
    <source>
        <strain evidence="3">93TX-2</strain>
    </source>
</reference>
<gene>
    <name evidence="2" type="ORF">PSHT_15158</name>
</gene>
<reference evidence="3" key="2">
    <citation type="journal article" date="2018" name="BMC Genomics">
        <title>Genomic insights into host adaptation between the wheat stripe rust pathogen (Puccinia striiformis f. sp. tritici) and the barley stripe rust pathogen (Puccinia striiformis f. sp. hordei).</title>
        <authorList>
            <person name="Xia C."/>
            <person name="Wang M."/>
            <person name="Yin C."/>
            <person name="Cornejo O.E."/>
            <person name="Hulbert S.H."/>
            <person name="Chen X."/>
        </authorList>
    </citation>
    <scope>NUCLEOTIDE SEQUENCE [LARGE SCALE GENOMIC DNA]</scope>
    <source>
        <strain evidence="3">93TX-2</strain>
    </source>
</reference>
<evidence type="ECO:0000313" key="2">
    <source>
        <dbReference type="EMBL" id="POV96382.1"/>
    </source>
</evidence>
<dbReference type="EMBL" id="PKSM01000372">
    <property type="protein sequence ID" value="POV96382.1"/>
    <property type="molecule type" value="Genomic_DNA"/>
</dbReference>
<accession>A0A2S4UGG8</accession>
<comment type="caution">
    <text evidence="2">The sequence shown here is derived from an EMBL/GenBank/DDBJ whole genome shotgun (WGS) entry which is preliminary data.</text>
</comment>
<reference evidence="2 3" key="1">
    <citation type="submission" date="2017-12" db="EMBL/GenBank/DDBJ databases">
        <title>Gene loss provides genomic basis for host adaptation in cereal stripe rust fungi.</title>
        <authorList>
            <person name="Xia C."/>
        </authorList>
    </citation>
    <scope>NUCLEOTIDE SEQUENCE [LARGE SCALE GENOMIC DNA]</scope>
    <source>
        <strain evidence="2 3">93TX-2</strain>
    </source>
</reference>
<dbReference type="Proteomes" id="UP000238274">
    <property type="component" value="Unassembled WGS sequence"/>
</dbReference>
<dbReference type="AlphaFoldDB" id="A0A2S4UGG8"/>
<evidence type="ECO:0000313" key="3">
    <source>
        <dbReference type="Proteomes" id="UP000238274"/>
    </source>
</evidence>
<proteinExistence type="predicted"/>
<organism evidence="2 3">
    <name type="scientific">Puccinia striiformis</name>
    <dbReference type="NCBI Taxonomy" id="27350"/>
    <lineage>
        <taxon>Eukaryota</taxon>
        <taxon>Fungi</taxon>
        <taxon>Dikarya</taxon>
        <taxon>Basidiomycota</taxon>
        <taxon>Pucciniomycotina</taxon>
        <taxon>Pucciniomycetes</taxon>
        <taxon>Pucciniales</taxon>
        <taxon>Pucciniaceae</taxon>
        <taxon>Puccinia</taxon>
    </lineage>
</organism>
<evidence type="ECO:0000256" key="1">
    <source>
        <dbReference type="SAM" id="MobiDB-lite"/>
    </source>
</evidence>
<keyword evidence="3" id="KW-1185">Reference proteome</keyword>
<protein>
    <submittedName>
        <fullName evidence="2">Uncharacterized protein</fullName>
    </submittedName>
</protein>
<feature type="region of interest" description="Disordered" evidence="1">
    <location>
        <begin position="158"/>
        <end position="181"/>
    </location>
</feature>